<dbReference type="Pfam" id="PF24883">
    <property type="entry name" value="NPHP3_N"/>
    <property type="match status" value="1"/>
</dbReference>
<reference evidence="3 4" key="1">
    <citation type="submission" date="2023-10" db="EMBL/GenBank/DDBJ databases">
        <title>Draft genome sequence of Xylaria bambusicola isolate GMP-LS, the root and basal stem rot pathogen of sugarcane in Indonesia.</title>
        <authorList>
            <person name="Selvaraj P."/>
            <person name="Muralishankar V."/>
            <person name="Muruganantham S."/>
            <person name="Sp S."/>
            <person name="Haryani S."/>
            <person name="Lau K.J.X."/>
            <person name="Naqvi N.I."/>
        </authorList>
    </citation>
    <scope>NUCLEOTIDE SEQUENCE [LARGE SCALE GENOMIC DNA]</scope>
    <source>
        <strain evidence="3">GMP-LS</strain>
    </source>
</reference>
<dbReference type="InterPro" id="IPR027417">
    <property type="entry name" value="P-loop_NTPase"/>
</dbReference>
<dbReference type="SUPFAM" id="SSF52540">
    <property type="entry name" value="P-loop containing nucleoside triphosphate hydrolases"/>
    <property type="match status" value="1"/>
</dbReference>
<organism evidence="3 4">
    <name type="scientific">Xylaria bambusicola</name>
    <dbReference type="NCBI Taxonomy" id="326684"/>
    <lineage>
        <taxon>Eukaryota</taxon>
        <taxon>Fungi</taxon>
        <taxon>Dikarya</taxon>
        <taxon>Ascomycota</taxon>
        <taxon>Pezizomycotina</taxon>
        <taxon>Sordariomycetes</taxon>
        <taxon>Xylariomycetidae</taxon>
        <taxon>Xylariales</taxon>
        <taxon>Xylariaceae</taxon>
        <taxon>Xylaria</taxon>
    </lineage>
</organism>
<evidence type="ECO:0000259" key="2">
    <source>
        <dbReference type="Pfam" id="PF24883"/>
    </source>
</evidence>
<dbReference type="Proteomes" id="UP001305414">
    <property type="component" value="Unassembled WGS sequence"/>
</dbReference>
<dbReference type="EMBL" id="JAWHQM010000003">
    <property type="protein sequence ID" value="KAK5625960.1"/>
    <property type="molecule type" value="Genomic_DNA"/>
</dbReference>
<gene>
    <name evidence="3" type="ORF">RRF57_001676</name>
</gene>
<evidence type="ECO:0000313" key="4">
    <source>
        <dbReference type="Proteomes" id="UP001305414"/>
    </source>
</evidence>
<keyword evidence="4" id="KW-1185">Reference proteome</keyword>
<evidence type="ECO:0000256" key="1">
    <source>
        <dbReference type="ARBA" id="ARBA00022737"/>
    </source>
</evidence>
<comment type="caution">
    <text evidence="3">The sequence shown here is derived from an EMBL/GenBank/DDBJ whole genome shotgun (WGS) entry which is preliminary data.</text>
</comment>
<feature type="domain" description="Nephrocystin 3-like N-terminal" evidence="2">
    <location>
        <begin position="177"/>
        <end position="346"/>
    </location>
</feature>
<protein>
    <recommendedName>
        <fullName evidence="2">Nephrocystin 3-like N-terminal domain-containing protein</fullName>
    </recommendedName>
</protein>
<sequence length="1479" mass="169397">MQVIGLVAAIPGLIQIIQKSISIIRVFSDQKSFAKHITDLLDELELVEKILQGILGRLKSSRIHHSSLSQLATVAQKLKDELIALNDLFQPLGVNPPGRKAKILYRARLLTCGFEAKVRKYHERLAEIRSTLTLVIAAQSTAIDQDTLTISQRNLRLKLREVLRPCTYSFIPPNLQGTCDWIASHPTFCEWQLDPANSLPSDHRRRIMCIYGPKGCGKSVLAAAVVEKLKSPNSIAAGFSFWAGSDDQRKLLAFIRTFLWHIIQKVPDDDLSQISVPLLESLPLTERTLEDAISVVLETTKSPFYCIVDGIDESVDDWTHTHAGGLRLILELTKKHANLRVVLLGRDASMRSAASLTALRIEVTEELIRPDINRFILHHLDNSLKVQDISTRQLVRDILQENCNSMFLWVALIFSELSQCQLRSEIIHTLNQLPRDLDREYHRLFVRLQDRFGGTRNAPSLPMKRAKCLLSWIIASLEPLTYEELRCAFAISQCPDTKYEHYMLSQDGILDTCGDFIRVSGGRYHIAHASIIEFLTRPLELWQREDEGIDYFRIDIPQSHIHMLLACTNYFWRVDLGYPLSDASAIMPYLNLSIFICALKFALGYFTIVCISEHDKKSLESIYSFMRTPQFCSLIEGALFILQDGAVTAVAQQAQITDFISWLVMQQSPIEPTVSLLRANMKEELIRRDTVFGQNDDRFRTWKAVVDILFEPLEGNEQLDFGYDLQSKNWMKDETFLDYRIDQLRRVQDVEHGRTAKHTAMLEIGNTVTTRTLDSLPVIKLIRRFHDIIPELLPTPLLILSAMRETNPVRKEQQCLSALRRLTGTNNFLEAYCTELLAEARFAKDGWDKTVEGLLKRSRQITMNLAPSPHVETLHTYTLYYLAMRLLEQKDFSQAQEMVSELQQRFSRGPGEGYTNTRVERKIYRSLLWDDWKATILAYIAKSCSFHRTNATLQVLVLNIVDSNMQLYTNPSRKRTQVSAIAHLAKGSAYYQIWQNDGSSMVSDLARRCEIASQTVLRLTQFPNTAEYVVEQWQALGRLCELYSSQYRHREARKLISQIPADFPTKITHLLSVMNVAATAAYFGDIGIGEVILERASSQIRDQQVSVPSPETKDISRLIAALIRVRPILRLRFHVSVCERHSLPKSISKFSHESDFWGECSWSAYTSLTPCFHELWDIFYIRKIGCAAYDSGNASNVLIYRNFRYNYANTTFDFRCEYLASRYAVSGPFAPVGFPVTFKFLHSTGFLTVASEQQDQKYKAAAIVGRYLVSYTLQKQDNDPFPWSTYYTALSLHYASRYEEALATCRYMLWWSENCTTCHNLDLCYLNIGIACFKIGYDHNEHKNPYAAEFFLLAVASFTKSRDARAKDTRNTSYFSDISDDMSFSSENSGDIPSVTEIISEWLRESRYRLEDLMAYFASRGRTISHQVNDTLKFEDRVTKHQSCPDLRARYLKAGLSPRDAYHLWRKQSTIPVKIVDGQ</sequence>
<keyword evidence="1" id="KW-0677">Repeat</keyword>
<dbReference type="InterPro" id="IPR056884">
    <property type="entry name" value="NPHP3-like_N"/>
</dbReference>
<dbReference type="Gene3D" id="3.40.50.300">
    <property type="entry name" value="P-loop containing nucleotide triphosphate hydrolases"/>
    <property type="match status" value="1"/>
</dbReference>
<proteinExistence type="predicted"/>
<name>A0AAN7U5U9_9PEZI</name>
<accession>A0AAN7U5U9</accession>
<dbReference type="PANTHER" id="PTHR10039">
    <property type="entry name" value="AMELOGENIN"/>
    <property type="match status" value="1"/>
</dbReference>
<dbReference type="PANTHER" id="PTHR10039:SF17">
    <property type="entry name" value="FUNGAL STAND N-TERMINAL GOODBYE DOMAIN-CONTAINING PROTEIN-RELATED"/>
    <property type="match status" value="1"/>
</dbReference>
<evidence type="ECO:0000313" key="3">
    <source>
        <dbReference type="EMBL" id="KAK5625960.1"/>
    </source>
</evidence>